<feature type="compositionally biased region" description="Basic and acidic residues" evidence="1">
    <location>
        <begin position="106"/>
        <end position="115"/>
    </location>
</feature>
<feature type="compositionally biased region" description="Basic and acidic residues" evidence="1">
    <location>
        <begin position="89"/>
        <end position="98"/>
    </location>
</feature>
<dbReference type="AlphaFoldDB" id="A0A4Y2CIQ6"/>
<name>A0A4Y2CIQ6_ARAVE</name>
<protein>
    <submittedName>
        <fullName evidence="2">Uncharacterized protein</fullName>
    </submittedName>
</protein>
<organism evidence="2 3">
    <name type="scientific">Araneus ventricosus</name>
    <name type="common">Orbweaver spider</name>
    <name type="synonym">Epeira ventricosa</name>
    <dbReference type="NCBI Taxonomy" id="182803"/>
    <lineage>
        <taxon>Eukaryota</taxon>
        <taxon>Metazoa</taxon>
        <taxon>Ecdysozoa</taxon>
        <taxon>Arthropoda</taxon>
        <taxon>Chelicerata</taxon>
        <taxon>Arachnida</taxon>
        <taxon>Araneae</taxon>
        <taxon>Araneomorphae</taxon>
        <taxon>Entelegynae</taxon>
        <taxon>Araneoidea</taxon>
        <taxon>Araneidae</taxon>
        <taxon>Araneus</taxon>
    </lineage>
</organism>
<sequence>METFSYGYLNQNNCVECGSEILTCVWYSSCTNPHSKVKDFLVQQLPPVRRSKGRTQVALTEAGCEKDPNNIIGPPTTLISKIIYRPDHPSKEGKRLKPDVLGVKAKPVDRPEPPG</sequence>
<comment type="caution">
    <text evidence="2">The sequence shown here is derived from an EMBL/GenBank/DDBJ whole genome shotgun (WGS) entry which is preliminary data.</text>
</comment>
<accession>A0A4Y2CIQ6</accession>
<dbReference type="Proteomes" id="UP000499080">
    <property type="component" value="Unassembled WGS sequence"/>
</dbReference>
<proteinExistence type="predicted"/>
<dbReference type="EMBL" id="BGPR01000200">
    <property type="protein sequence ID" value="GBM04233.1"/>
    <property type="molecule type" value="Genomic_DNA"/>
</dbReference>
<reference evidence="2 3" key="1">
    <citation type="journal article" date="2019" name="Sci. Rep.">
        <title>Orb-weaving spider Araneus ventricosus genome elucidates the spidroin gene catalogue.</title>
        <authorList>
            <person name="Kono N."/>
            <person name="Nakamura H."/>
            <person name="Ohtoshi R."/>
            <person name="Moran D.A.P."/>
            <person name="Shinohara A."/>
            <person name="Yoshida Y."/>
            <person name="Fujiwara M."/>
            <person name="Mori M."/>
            <person name="Tomita M."/>
            <person name="Arakawa K."/>
        </authorList>
    </citation>
    <scope>NUCLEOTIDE SEQUENCE [LARGE SCALE GENOMIC DNA]</scope>
</reference>
<keyword evidence="3" id="KW-1185">Reference proteome</keyword>
<evidence type="ECO:0000313" key="3">
    <source>
        <dbReference type="Proteomes" id="UP000499080"/>
    </source>
</evidence>
<feature type="region of interest" description="Disordered" evidence="1">
    <location>
        <begin position="89"/>
        <end position="115"/>
    </location>
</feature>
<evidence type="ECO:0000256" key="1">
    <source>
        <dbReference type="SAM" id="MobiDB-lite"/>
    </source>
</evidence>
<gene>
    <name evidence="2" type="ORF">AVEN_41044_1</name>
</gene>
<evidence type="ECO:0000313" key="2">
    <source>
        <dbReference type="EMBL" id="GBM04233.1"/>
    </source>
</evidence>